<dbReference type="Pfam" id="PF09588">
    <property type="entry name" value="YqaJ"/>
    <property type="match status" value="1"/>
</dbReference>
<dbReference type="OMA" id="IDGKMSE"/>
<dbReference type="eggNOG" id="ENOG502QU2E">
    <property type="taxonomic scope" value="Eukaryota"/>
</dbReference>
<reference evidence="2" key="3">
    <citation type="submission" date="2023-03" db="UniProtKB">
        <authorList>
            <consortium name="EnsemblPlants"/>
        </authorList>
    </citation>
    <scope>IDENTIFICATION</scope>
    <source>
        <strain evidence="2">cv. Chiifu-401-42</strain>
    </source>
</reference>
<evidence type="ECO:0000313" key="3">
    <source>
        <dbReference type="Proteomes" id="UP000011750"/>
    </source>
</evidence>
<dbReference type="HOGENOM" id="CLU_925450_0_0_1"/>
<dbReference type="AlphaFoldDB" id="M4EDL2"/>
<reference evidence="2 3" key="2">
    <citation type="journal article" date="2018" name="Hortic Res">
        <title>Improved Brassica rapa reference genome by single-molecule sequencing and chromosome conformation capture technologies.</title>
        <authorList>
            <person name="Zhang L."/>
            <person name="Cai X."/>
            <person name="Wu J."/>
            <person name="Liu M."/>
            <person name="Grob S."/>
            <person name="Cheng F."/>
            <person name="Liang J."/>
            <person name="Cai C."/>
            <person name="Liu Z."/>
            <person name="Liu B."/>
            <person name="Wang F."/>
            <person name="Li S."/>
            <person name="Liu F."/>
            <person name="Li X."/>
            <person name="Cheng L."/>
            <person name="Yang W."/>
            <person name="Li M.H."/>
            <person name="Grossniklaus U."/>
            <person name="Zheng H."/>
            <person name="Wang X."/>
        </authorList>
    </citation>
    <scope>NUCLEOTIDE SEQUENCE [LARGE SCALE GENOMIC DNA]</scope>
    <source>
        <strain evidence="2 3">cv. Chiifu-401-42</strain>
    </source>
</reference>
<dbReference type="InterPro" id="IPR051703">
    <property type="entry name" value="NF-kappa-B_Signaling_Reg"/>
</dbReference>
<dbReference type="InterPro" id="IPR011335">
    <property type="entry name" value="Restrct_endonuc-II-like"/>
</dbReference>
<keyword evidence="3" id="KW-1185">Reference proteome</keyword>
<dbReference type="GO" id="GO:0006281">
    <property type="term" value="P:DNA repair"/>
    <property type="evidence" value="ECO:0007669"/>
    <property type="project" value="UniProtKB-ARBA"/>
</dbReference>
<feature type="domain" description="YqaJ viral recombinase" evidence="1">
    <location>
        <begin position="18"/>
        <end position="113"/>
    </location>
</feature>
<dbReference type="InParanoid" id="M4EDL2"/>
<dbReference type="InterPro" id="IPR011604">
    <property type="entry name" value="PDDEXK-like_dom_sf"/>
</dbReference>
<dbReference type="PANTHER" id="PTHR46609:SF4">
    <property type="entry name" value="RESTRICTION ENDONUCLEASE, TYPE II-LIKE SUPERFAMILY PROTEIN"/>
    <property type="match status" value="1"/>
</dbReference>
<organism evidence="2 3">
    <name type="scientific">Brassica campestris</name>
    <name type="common">Field mustard</name>
    <dbReference type="NCBI Taxonomy" id="3711"/>
    <lineage>
        <taxon>Eukaryota</taxon>
        <taxon>Viridiplantae</taxon>
        <taxon>Streptophyta</taxon>
        <taxon>Embryophyta</taxon>
        <taxon>Tracheophyta</taxon>
        <taxon>Spermatophyta</taxon>
        <taxon>Magnoliopsida</taxon>
        <taxon>eudicotyledons</taxon>
        <taxon>Gunneridae</taxon>
        <taxon>Pentapetalae</taxon>
        <taxon>rosids</taxon>
        <taxon>malvids</taxon>
        <taxon>Brassicales</taxon>
        <taxon>Brassicaceae</taxon>
        <taxon>Brassiceae</taxon>
        <taxon>Brassica</taxon>
    </lineage>
</organism>
<dbReference type="InterPro" id="IPR019080">
    <property type="entry name" value="YqaJ_viral_recombinase"/>
</dbReference>
<protein>
    <recommendedName>
        <fullName evidence="1">YqaJ viral recombinase domain-containing protein</fullName>
    </recommendedName>
</protein>
<dbReference type="Proteomes" id="UP000011750">
    <property type="component" value="Chromosome A09"/>
</dbReference>
<dbReference type="Gramene" id="Bra026872.1">
    <property type="protein sequence ID" value="Bra026872.1-P"/>
    <property type="gene ID" value="Bra026872"/>
</dbReference>
<reference evidence="2 3" key="1">
    <citation type="journal article" date="2011" name="Nat. Genet.">
        <title>The genome of the mesopolyploid crop species Brassica rapa.</title>
        <authorList>
            <consortium name="Brassica rapa Genome Sequencing Project Consortium"/>
            <person name="Wang X."/>
            <person name="Wang H."/>
            <person name="Wang J."/>
            <person name="Sun R."/>
            <person name="Wu J."/>
            <person name="Liu S."/>
            <person name="Bai Y."/>
            <person name="Mun J.H."/>
            <person name="Bancroft I."/>
            <person name="Cheng F."/>
            <person name="Huang S."/>
            <person name="Li X."/>
            <person name="Hua W."/>
            <person name="Wang J."/>
            <person name="Wang X."/>
            <person name="Freeling M."/>
            <person name="Pires J.C."/>
            <person name="Paterson A.H."/>
            <person name="Chalhoub B."/>
            <person name="Wang B."/>
            <person name="Hayward A."/>
            <person name="Sharpe A.G."/>
            <person name="Park B.S."/>
            <person name="Weisshaar B."/>
            <person name="Liu B."/>
            <person name="Li B."/>
            <person name="Liu B."/>
            <person name="Tong C."/>
            <person name="Song C."/>
            <person name="Duran C."/>
            <person name="Peng C."/>
            <person name="Geng C."/>
            <person name="Koh C."/>
            <person name="Lin C."/>
            <person name="Edwards D."/>
            <person name="Mu D."/>
            <person name="Shen D."/>
            <person name="Soumpourou E."/>
            <person name="Li F."/>
            <person name="Fraser F."/>
            <person name="Conant G."/>
            <person name="Lassalle G."/>
            <person name="King G.J."/>
            <person name="Bonnema G."/>
            <person name="Tang H."/>
            <person name="Wang H."/>
            <person name="Belcram H."/>
            <person name="Zhou H."/>
            <person name="Hirakawa H."/>
            <person name="Abe H."/>
            <person name="Guo H."/>
            <person name="Wang H."/>
            <person name="Jin H."/>
            <person name="Parkin I.A."/>
            <person name="Batley J."/>
            <person name="Kim J.S."/>
            <person name="Just J."/>
            <person name="Li J."/>
            <person name="Xu J."/>
            <person name="Deng J."/>
            <person name="Kim J.A."/>
            <person name="Li J."/>
            <person name="Yu J."/>
            <person name="Meng J."/>
            <person name="Wang J."/>
            <person name="Min J."/>
            <person name="Poulain J."/>
            <person name="Wang J."/>
            <person name="Hatakeyama K."/>
            <person name="Wu K."/>
            <person name="Wang L."/>
            <person name="Fang L."/>
            <person name="Trick M."/>
            <person name="Links M.G."/>
            <person name="Zhao M."/>
            <person name="Jin M."/>
            <person name="Ramchiary N."/>
            <person name="Drou N."/>
            <person name="Berkman P.J."/>
            <person name="Cai Q."/>
            <person name="Huang Q."/>
            <person name="Li R."/>
            <person name="Tabata S."/>
            <person name="Cheng S."/>
            <person name="Zhang S."/>
            <person name="Zhang S."/>
            <person name="Huang S."/>
            <person name="Sato S."/>
            <person name="Sun S."/>
            <person name="Kwon S.J."/>
            <person name="Choi S.R."/>
            <person name="Lee T.H."/>
            <person name="Fan W."/>
            <person name="Zhao X."/>
            <person name="Tan X."/>
            <person name="Xu X."/>
            <person name="Wang Y."/>
            <person name="Qiu Y."/>
            <person name="Yin Y."/>
            <person name="Li Y."/>
            <person name="Du Y."/>
            <person name="Liao Y."/>
            <person name="Lim Y."/>
            <person name="Narusaka Y."/>
            <person name="Wang Y."/>
            <person name="Wang Z."/>
            <person name="Li Z."/>
            <person name="Wang Z."/>
            <person name="Xiong Z."/>
            <person name="Zhang Z."/>
        </authorList>
    </citation>
    <scope>NUCLEOTIDE SEQUENCE [LARGE SCALE GENOMIC DNA]</scope>
    <source>
        <strain evidence="2 3">cv. Chiifu-401-42</strain>
    </source>
</reference>
<dbReference type="PANTHER" id="PTHR46609">
    <property type="entry name" value="EXONUCLEASE, PHAGE-TYPE/RECB, C-TERMINAL DOMAIN-CONTAINING PROTEIN"/>
    <property type="match status" value="1"/>
</dbReference>
<dbReference type="EnsemblPlants" id="Bra026872.1">
    <property type="protein sequence ID" value="Bra026872.1-P"/>
    <property type="gene ID" value="Bra026872"/>
</dbReference>
<accession>M4EDL2</accession>
<dbReference type="SUPFAM" id="SSF52980">
    <property type="entry name" value="Restriction endonuclease-like"/>
    <property type="match status" value="1"/>
</dbReference>
<dbReference type="Gene3D" id="3.90.320.10">
    <property type="match status" value="1"/>
</dbReference>
<name>M4EDL2_BRACM</name>
<sequence length="301" mass="35251">MSYSFTEASCMQHWRKNWESKRRNRLTSSTFAQAIGFWPNRRVQLWLEKIGAIEPFSGNAATCWTKIKELEALNRYHVLTGHDFVFPEFVTLTEDENWLGASPDGDMYGLVSDTERVTRGRKCRGITCRRLRLHPQDHKQSELALMSCNVLWKRNWLQLRINGSSKRRRRCVPKAVVKPTILESRFAHPRDELIYKIDSKVILLVTCPDLKEPYEELPWDYILQAQALLALCDDADDVHIYCWTEQGSSLFRTGRDYTLWTMASVAVAEFWEEHVEPGRKRYNININMNEPFFGASRQRAE</sequence>
<evidence type="ECO:0000259" key="1">
    <source>
        <dbReference type="Pfam" id="PF09588"/>
    </source>
</evidence>
<proteinExistence type="predicted"/>
<evidence type="ECO:0000313" key="2">
    <source>
        <dbReference type="EnsemblPlants" id="Bra026872.1-P"/>
    </source>
</evidence>